<feature type="non-terminal residue" evidence="2">
    <location>
        <position position="1"/>
    </location>
</feature>
<dbReference type="InterPro" id="IPR050353">
    <property type="entry name" value="PyrK_electron_transfer"/>
</dbReference>
<organism evidence="2">
    <name type="scientific">marine sediment metagenome</name>
    <dbReference type="NCBI Taxonomy" id="412755"/>
    <lineage>
        <taxon>unclassified sequences</taxon>
        <taxon>metagenomes</taxon>
        <taxon>ecological metagenomes</taxon>
    </lineage>
</organism>
<dbReference type="InterPro" id="IPR039261">
    <property type="entry name" value="FNR_nucleotide-bd"/>
</dbReference>
<gene>
    <name evidence="2" type="ORF">S01H1_22838</name>
</gene>
<dbReference type="InterPro" id="IPR017927">
    <property type="entry name" value="FAD-bd_FR_type"/>
</dbReference>
<dbReference type="EMBL" id="BARS01012994">
    <property type="protein sequence ID" value="GAF92320.1"/>
    <property type="molecule type" value="Genomic_DNA"/>
</dbReference>
<feature type="domain" description="FAD-binding FR-type" evidence="1">
    <location>
        <begin position="1"/>
        <end position="85"/>
    </location>
</feature>
<protein>
    <recommendedName>
        <fullName evidence="1">FAD-binding FR-type domain-containing protein</fullName>
    </recommendedName>
</protein>
<evidence type="ECO:0000313" key="2">
    <source>
        <dbReference type="EMBL" id="GAF92320.1"/>
    </source>
</evidence>
<sequence length="182" mass="20196">VPNIHLIEVEAPEIAMKSKPGQFVIIMPDERGERIPLTIADWDREKGSVTSIFMVVGTSTHKLSYLNAGDEVPVFVGPLGKPSEIEKFGTVLCAGGCFGIAAIYPIARALKEAGNKIIILLDVKANYLLYWEDKLRAVADQFFVSARDGYFDCKDYVPKTLRSIIKKEKKIDRVVSIGCTYL</sequence>
<dbReference type="AlphaFoldDB" id="X0UV34"/>
<proteinExistence type="predicted"/>
<dbReference type="SUPFAM" id="SSF52343">
    <property type="entry name" value="Ferredoxin reductase-like, C-terminal NADP-linked domain"/>
    <property type="match status" value="1"/>
</dbReference>
<dbReference type="InterPro" id="IPR017938">
    <property type="entry name" value="Riboflavin_synthase-like_b-brl"/>
</dbReference>
<feature type="non-terminal residue" evidence="2">
    <location>
        <position position="182"/>
    </location>
</feature>
<dbReference type="PROSITE" id="PS51384">
    <property type="entry name" value="FAD_FR"/>
    <property type="match status" value="1"/>
</dbReference>
<dbReference type="GO" id="GO:0016491">
    <property type="term" value="F:oxidoreductase activity"/>
    <property type="evidence" value="ECO:0007669"/>
    <property type="project" value="InterPro"/>
</dbReference>
<reference evidence="2" key="1">
    <citation type="journal article" date="2014" name="Front. Microbiol.">
        <title>High frequency of phylogenetically diverse reductive dehalogenase-homologous genes in deep subseafloor sedimentary metagenomes.</title>
        <authorList>
            <person name="Kawai M."/>
            <person name="Futagami T."/>
            <person name="Toyoda A."/>
            <person name="Takaki Y."/>
            <person name="Nishi S."/>
            <person name="Hori S."/>
            <person name="Arai W."/>
            <person name="Tsubouchi T."/>
            <person name="Morono Y."/>
            <person name="Uchiyama I."/>
            <person name="Ito T."/>
            <person name="Fujiyama A."/>
            <person name="Inagaki F."/>
            <person name="Takami H."/>
        </authorList>
    </citation>
    <scope>NUCLEOTIDE SEQUENCE</scope>
    <source>
        <strain evidence="2">Expedition CK06-06</strain>
    </source>
</reference>
<name>X0UV34_9ZZZZ</name>
<dbReference type="SUPFAM" id="SSF63380">
    <property type="entry name" value="Riboflavin synthase domain-like"/>
    <property type="match status" value="1"/>
</dbReference>
<dbReference type="Gene3D" id="3.40.50.80">
    <property type="entry name" value="Nucleotide-binding domain of ferredoxin-NADP reductase (FNR) module"/>
    <property type="match status" value="1"/>
</dbReference>
<dbReference type="PANTHER" id="PTHR43513">
    <property type="entry name" value="DIHYDROOROTATE DEHYDROGENASE B (NAD(+)), ELECTRON TRANSFER SUBUNIT"/>
    <property type="match status" value="1"/>
</dbReference>
<dbReference type="PANTHER" id="PTHR43513:SF3">
    <property type="entry name" value="DIHYDROOROTATE DEHYDROGENASE B (NAD(+)), ELECTRON TRANSFER SUBUNIT-RELATED"/>
    <property type="match status" value="1"/>
</dbReference>
<comment type="caution">
    <text evidence="2">The sequence shown here is derived from an EMBL/GenBank/DDBJ whole genome shotgun (WGS) entry which is preliminary data.</text>
</comment>
<evidence type="ECO:0000259" key="1">
    <source>
        <dbReference type="PROSITE" id="PS51384"/>
    </source>
</evidence>
<accession>X0UV34</accession>
<dbReference type="CDD" id="cd06219">
    <property type="entry name" value="DHOD_e_trans_like1"/>
    <property type="match status" value="1"/>
</dbReference>
<dbReference type="Gene3D" id="2.40.30.10">
    <property type="entry name" value="Translation factors"/>
    <property type="match status" value="1"/>
</dbReference>